<dbReference type="AlphaFoldDB" id="A0A0A9EHP1"/>
<reference evidence="1" key="2">
    <citation type="journal article" date="2015" name="Data Brief">
        <title>Shoot transcriptome of the giant reed, Arundo donax.</title>
        <authorList>
            <person name="Barrero R.A."/>
            <person name="Guerrero F.D."/>
            <person name="Moolhuijzen P."/>
            <person name="Goolsby J.A."/>
            <person name="Tidwell J."/>
            <person name="Bellgard S.E."/>
            <person name="Bellgard M.I."/>
        </authorList>
    </citation>
    <scope>NUCLEOTIDE SEQUENCE</scope>
    <source>
        <tissue evidence="1">Shoot tissue taken approximately 20 cm above the soil surface</tissue>
    </source>
</reference>
<reference evidence="1" key="1">
    <citation type="submission" date="2014-09" db="EMBL/GenBank/DDBJ databases">
        <authorList>
            <person name="Magalhaes I.L.F."/>
            <person name="Oliveira U."/>
            <person name="Santos F.R."/>
            <person name="Vidigal T.H.D.A."/>
            <person name="Brescovit A.D."/>
            <person name="Santos A.J."/>
        </authorList>
    </citation>
    <scope>NUCLEOTIDE SEQUENCE</scope>
    <source>
        <tissue evidence="1">Shoot tissue taken approximately 20 cm above the soil surface</tissue>
    </source>
</reference>
<protein>
    <submittedName>
        <fullName evidence="1">Uncharacterized protein</fullName>
    </submittedName>
</protein>
<dbReference type="EMBL" id="GBRH01197636">
    <property type="protein sequence ID" value="JAE00260.1"/>
    <property type="molecule type" value="Transcribed_RNA"/>
</dbReference>
<sequence>MSCTRRRGAQLGPGLEQREVRMWSSMVLQ</sequence>
<organism evidence="1">
    <name type="scientific">Arundo donax</name>
    <name type="common">Giant reed</name>
    <name type="synonym">Donax arundinaceus</name>
    <dbReference type="NCBI Taxonomy" id="35708"/>
    <lineage>
        <taxon>Eukaryota</taxon>
        <taxon>Viridiplantae</taxon>
        <taxon>Streptophyta</taxon>
        <taxon>Embryophyta</taxon>
        <taxon>Tracheophyta</taxon>
        <taxon>Spermatophyta</taxon>
        <taxon>Magnoliopsida</taxon>
        <taxon>Liliopsida</taxon>
        <taxon>Poales</taxon>
        <taxon>Poaceae</taxon>
        <taxon>PACMAD clade</taxon>
        <taxon>Arundinoideae</taxon>
        <taxon>Arundineae</taxon>
        <taxon>Arundo</taxon>
    </lineage>
</organism>
<name>A0A0A9EHP1_ARUDO</name>
<proteinExistence type="predicted"/>
<accession>A0A0A9EHP1</accession>
<evidence type="ECO:0000313" key="1">
    <source>
        <dbReference type="EMBL" id="JAE00260.1"/>
    </source>
</evidence>